<feature type="compositionally biased region" description="Basic and acidic residues" evidence="1">
    <location>
        <begin position="287"/>
        <end position="311"/>
    </location>
</feature>
<dbReference type="Proteomes" id="UP000266841">
    <property type="component" value="Unassembled WGS sequence"/>
</dbReference>
<reference evidence="2 3" key="1">
    <citation type="journal article" date="2012" name="Genome Biol.">
        <title>Genome and low-iron response of an oceanic diatom adapted to chronic iron limitation.</title>
        <authorList>
            <person name="Lommer M."/>
            <person name="Specht M."/>
            <person name="Roy A.S."/>
            <person name="Kraemer L."/>
            <person name="Andreson R."/>
            <person name="Gutowska M.A."/>
            <person name="Wolf J."/>
            <person name="Bergner S.V."/>
            <person name="Schilhabel M.B."/>
            <person name="Klostermeier U.C."/>
            <person name="Beiko R.G."/>
            <person name="Rosenstiel P."/>
            <person name="Hippler M."/>
            <person name="Laroche J."/>
        </authorList>
    </citation>
    <scope>NUCLEOTIDE SEQUENCE [LARGE SCALE GENOMIC DNA]</scope>
    <source>
        <strain evidence="2 3">CCMP1005</strain>
    </source>
</reference>
<evidence type="ECO:0000256" key="1">
    <source>
        <dbReference type="SAM" id="MobiDB-lite"/>
    </source>
</evidence>
<dbReference type="EMBL" id="AGNL01049531">
    <property type="protein sequence ID" value="EJK44563.1"/>
    <property type="molecule type" value="Genomic_DNA"/>
</dbReference>
<name>K0QYX8_THAOC</name>
<feature type="region of interest" description="Disordered" evidence="1">
    <location>
        <begin position="282"/>
        <end position="311"/>
    </location>
</feature>
<evidence type="ECO:0000313" key="2">
    <source>
        <dbReference type="EMBL" id="EJK44563.1"/>
    </source>
</evidence>
<protein>
    <submittedName>
        <fullName evidence="2">Uncharacterized protein</fullName>
    </submittedName>
</protein>
<dbReference type="AlphaFoldDB" id="K0QYX8"/>
<keyword evidence="3" id="KW-1185">Reference proteome</keyword>
<gene>
    <name evidence="2" type="ORF">THAOC_36887</name>
</gene>
<comment type="caution">
    <text evidence="2">The sequence shown here is derived from an EMBL/GenBank/DDBJ whole genome shotgun (WGS) entry which is preliminary data.</text>
</comment>
<organism evidence="2 3">
    <name type="scientific">Thalassiosira oceanica</name>
    <name type="common">Marine diatom</name>
    <dbReference type="NCBI Taxonomy" id="159749"/>
    <lineage>
        <taxon>Eukaryota</taxon>
        <taxon>Sar</taxon>
        <taxon>Stramenopiles</taxon>
        <taxon>Ochrophyta</taxon>
        <taxon>Bacillariophyta</taxon>
        <taxon>Coscinodiscophyceae</taxon>
        <taxon>Thalassiosirophycidae</taxon>
        <taxon>Thalassiosirales</taxon>
        <taxon>Thalassiosiraceae</taxon>
        <taxon>Thalassiosira</taxon>
    </lineage>
</organism>
<accession>K0QYX8</accession>
<evidence type="ECO:0000313" key="3">
    <source>
        <dbReference type="Proteomes" id="UP000266841"/>
    </source>
</evidence>
<sequence length="431" mass="49589">MRKRNLIFDSLFVFLWRNYFGLLRPFLPDNLFEGREDEDPIGIEMSSIHLSHEIKRSVMLDCLRKLDIFPYWHTPTFLSNENELRQCSTDDEIEKTLMAIDANVYARWDFVDDMTKYWIDMPGSREARLKKFIKDLDHKKVKAILELIDDHRINSDNHDFDCFKSAIVTLIGSAAEVIPVFRSYIQFSDLDPAFKKKDWMDSTARTNMLAKLCQNIVKLVGGVDFQTNQPIDAASTAAMSSIDLDHLEKEGKEGVNPSDIAKKGDGAVRLGKAVAEHRLVPVGGNHHRGDDPHPCRGDDDPMKRMEEGQKDKNSHIVDLPPFLAEMEWIGAFSEAKWVPHKFTTLQVLFFVYFGRNAESFYMTNPFWYNGCKGNKNPNYFGKVVNRSRANIQAIINLLKSLCEWDPDFNLKDEHAALFHLCPREMCGVDND</sequence>
<feature type="non-terminal residue" evidence="2">
    <location>
        <position position="431"/>
    </location>
</feature>
<proteinExistence type="predicted"/>